<evidence type="ECO:0000313" key="2">
    <source>
        <dbReference type="Proteomes" id="UP000663879"/>
    </source>
</evidence>
<dbReference type="Proteomes" id="UP000663879">
    <property type="component" value="Unassembled WGS sequence"/>
</dbReference>
<evidence type="ECO:0000313" key="1">
    <source>
        <dbReference type="EMBL" id="CAF1121433.1"/>
    </source>
</evidence>
<keyword evidence="2" id="KW-1185">Reference proteome</keyword>
<protein>
    <submittedName>
        <fullName evidence="1">Uncharacterized protein</fullName>
    </submittedName>
</protein>
<gene>
    <name evidence="1" type="ORF">OXX778_LOCUS22059</name>
</gene>
<dbReference type="OrthoDB" id="10016885at2759"/>
<comment type="caution">
    <text evidence="1">The sequence shown here is derived from an EMBL/GenBank/DDBJ whole genome shotgun (WGS) entry which is preliminary data.</text>
</comment>
<proteinExistence type="predicted"/>
<sequence>MGPWVLTIIDEDDPCVILRDGRGCYKRITFYENYPELVIEAKAFALNETSKKTCNFNAYLLAQFVEKTFREIYPDNVIYFANDSNVFVRSVESCRADLLKWGARFDKNTNRPYFEGHERDDVKTTRIGFIKYFLDNKEFYFLQFMHFGIHTWNIPLRKKRILISHDESTFRSVVMSAFKWIFPENVPFFNKGRGQNIMLSLFMIQHNSNDTFQLSETELDQNGVYIYLLDICKKLGLIDNSSSSKDFLLKELREMLLTHPAFDGVNTHLEKLAAEYNIKIISCPKYYYELNHIEGVLRCDLKNFVRRNDQDFNKFFRLICSSLEQYENKKLGIKL</sequence>
<organism evidence="1 2">
    <name type="scientific">Brachionus calyciflorus</name>
    <dbReference type="NCBI Taxonomy" id="104777"/>
    <lineage>
        <taxon>Eukaryota</taxon>
        <taxon>Metazoa</taxon>
        <taxon>Spiralia</taxon>
        <taxon>Gnathifera</taxon>
        <taxon>Rotifera</taxon>
        <taxon>Eurotatoria</taxon>
        <taxon>Monogononta</taxon>
        <taxon>Pseudotrocha</taxon>
        <taxon>Ploima</taxon>
        <taxon>Brachionidae</taxon>
        <taxon>Brachionus</taxon>
    </lineage>
</organism>
<dbReference type="EMBL" id="CAJNOC010008849">
    <property type="protein sequence ID" value="CAF1121433.1"/>
    <property type="molecule type" value="Genomic_DNA"/>
</dbReference>
<accession>A0A814QLW2</accession>
<dbReference type="AlphaFoldDB" id="A0A814QLW2"/>
<reference evidence="1" key="1">
    <citation type="submission" date="2021-02" db="EMBL/GenBank/DDBJ databases">
        <authorList>
            <person name="Nowell W R."/>
        </authorList>
    </citation>
    <scope>NUCLEOTIDE SEQUENCE</scope>
    <source>
        <strain evidence="1">Ploen Becks lab</strain>
    </source>
</reference>
<name>A0A814QLW2_9BILA</name>